<dbReference type="PROSITE" id="PS51257">
    <property type="entry name" value="PROKAR_LIPOPROTEIN"/>
    <property type="match status" value="1"/>
</dbReference>
<sequence>MQMKLLLFPLAISSLAISCTPTKVDYFGETLQEFPKPTWRDAKEINRENTGLAGTVTYQIYDHKATASLSWRKYDAVKDASIKEWVGDMGTPPPAYVLDKLTLSVDGASIPVSKSKYQFICSQWKPDGAGNTHFIQRDGLGCLLVTVGDGGEAYSVVYVFDPVKKTLVYHSVEDGPSVDNQIIY</sequence>
<evidence type="ECO:0000256" key="1">
    <source>
        <dbReference type="SAM" id="SignalP"/>
    </source>
</evidence>
<name>A0ABP9UVH7_9BACT</name>
<evidence type="ECO:0000313" key="2">
    <source>
        <dbReference type="EMBL" id="GAA5494474.1"/>
    </source>
</evidence>
<dbReference type="Proteomes" id="UP001424741">
    <property type="component" value="Unassembled WGS sequence"/>
</dbReference>
<evidence type="ECO:0000313" key="3">
    <source>
        <dbReference type="Proteomes" id="UP001424741"/>
    </source>
</evidence>
<gene>
    <name evidence="2" type="ORF">Rhal01_00635</name>
</gene>
<feature type="signal peptide" evidence="1">
    <location>
        <begin position="1"/>
        <end position="18"/>
    </location>
</feature>
<evidence type="ECO:0008006" key="4">
    <source>
        <dbReference type="Google" id="ProtNLM"/>
    </source>
</evidence>
<organism evidence="2 3">
    <name type="scientific">Rubritalea halochordaticola</name>
    <dbReference type="NCBI Taxonomy" id="714537"/>
    <lineage>
        <taxon>Bacteria</taxon>
        <taxon>Pseudomonadati</taxon>
        <taxon>Verrucomicrobiota</taxon>
        <taxon>Verrucomicrobiia</taxon>
        <taxon>Verrucomicrobiales</taxon>
        <taxon>Rubritaleaceae</taxon>
        <taxon>Rubritalea</taxon>
    </lineage>
</organism>
<protein>
    <recommendedName>
        <fullName evidence="4">Lipoprotein</fullName>
    </recommendedName>
</protein>
<feature type="chain" id="PRO_5046697696" description="Lipoprotein" evidence="1">
    <location>
        <begin position="19"/>
        <end position="184"/>
    </location>
</feature>
<dbReference type="EMBL" id="BAABRL010000002">
    <property type="protein sequence ID" value="GAA5494474.1"/>
    <property type="molecule type" value="Genomic_DNA"/>
</dbReference>
<comment type="caution">
    <text evidence="2">The sequence shown here is derived from an EMBL/GenBank/DDBJ whole genome shotgun (WGS) entry which is preliminary data.</text>
</comment>
<reference evidence="2 3" key="1">
    <citation type="submission" date="2024-02" db="EMBL/GenBank/DDBJ databases">
        <title>Rubritalea halochordaticola NBRC 107102.</title>
        <authorList>
            <person name="Ichikawa N."/>
            <person name="Katano-Makiyama Y."/>
            <person name="Hidaka K."/>
        </authorList>
    </citation>
    <scope>NUCLEOTIDE SEQUENCE [LARGE SCALE GENOMIC DNA]</scope>
    <source>
        <strain evidence="2 3">NBRC 107102</strain>
    </source>
</reference>
<accession>A0ABP9UVH7</accession>
<keyword evidence="3" id="KW-1185">Reference proteome</keyword>
<proteinExistence type="predicted"/>
<keyword evidence="1" id="KW-0732">Signal</keyword>